<reference evidence="3 4" key="1">
    <citation type="journal article" date="2014" name="Genome Announc.">
        <title>Genome sequence of the basidiomycetous fungus Pseudozyma aphidis DSM70725, an efficient producer of biosurfactant mannosylerythritol lipids.</title>
        <authorList>
            <person name="Lorenz S."/>
            <person name="Guenther M."/>
            <person name="Grumaz C."/>
            <person name="Rupp S."/>
            <person name="Zibek S."/>
            <person name="Sohn K."/>
        </authorList>
    </citation>
    <scope>NUCLEOTIDE SEQUENCE [LARGE SCALE GENOMIC DNA]</scope>
    <source>
        <strain evidence="4">ATCC 32657 / CBS 517.83 / DSM 70725 / JCM 10318 / NBRC 10182 / NRRL Y-7954 / St-0401</strain>
    </source>
</reference>
<dbReference type="AlphaFoldDB" id="W3VES2"/>
<feature type="compositionally biased region" description="Low complexity" evidence="1">
    <location>
        <begin position="45"/>
        <end position="59"/>
    </location>
</feature>
<keyword evidence="2" id="KW-0472">Membrane</keyword>
<accession>W3VES2</accession>
<evidence type="ECO:0000313" key="4">
    <source>
        <dbReference type="Proteomes" id="UP000019462"/>
    </source>
</evidence>
<feature type="transmembrane region" description="Helical" evidence="2">
    <location>
        <begin position="84"/>
        <end position="103"/>
    </location>
</feature>
<protein>
    <submittedName>
        <fullName evidence="3">Uncharacterized protein</fullName>
    </submittedName>
</protein>
<keyword evidence="2" id="KW-1133">Transmembrane helix</keyword>
<sequence>MGRVDDGRWAALHPFTSPIPALPTSPRSVAHLVLNPPPLPALGRSPSSSLPLLGLRPPLHTTNPPSLATSDPPSLSPPHHSIRIAALAVAIGIAAPAAPPFFISDKAFA</sequence>
<feature type="region of interest" description="Disordered" evidence="1">
    <location>
        <begin position="45"/>
        <end position="77"/>
    </location>
</feature>
<keyword evidence="4" id="KW-1185">Reference proteome</keyword>
<comment type="caution">
    <text evidence="3">The sequence shown here is derived from an EMBL/GenBank/DDBJ whole genome shotgun (WGS) entry which is preliminary data.</text>
</comment>
<dbReference type="EMBL" id="AWNI01000039">
    <property type="protein sequence ID" value="ETS60030.1"/>
    <property type="molecule type" value="Genomic_DNA"/>
</dbReference>
<gene>
    <name evidence="3" type="ORF">PaG_06022</name>
</gene>
<organism evidence="3 4">
    <name type="scientific">Moesziomyces aphidis</name>
    <name type="common">Pseudozyma aphidis</name>
    <dbReference type="NCBI Taxonomy" id="84754"/>
    <lineage>
        <taxon>Eukaryota</taxon>
        <taxon>Fungi</taxon>
        <taxon>Dikarya</taxon>
        <taxon>Basidiomycota</taxon>
        <taxon>Ustilaginomycotina</taxon>
        <taxon>Ustilaginomycetes</taxon>
        <taxon>Ustilaginales</taxon>
        <taxon>Ustilaginaceae</taxon>
        <taxon>Moesziomyces</taxon>
    </lineage>
</organism>
<name>W3VES2_MOEAP</name>
<dbReference type="Proteomes" id="UP000019462">
    <property type="component" value="Unassembled WGS sequence"/>
</dbReference>
<proteinExistence type="predicted"/>
<evidence type="ECO:0000256" key="2">
    <source>
        <dbReference type="SAM" id="Phobius"/>
    </source>
</evidence>
<dbReference type="HOGENOM" id="CLU_2185099_0_0_1"/>
<feature type="compositionally biased region" description="Polar residues" evidence="1">
    <location>
        <begin position="60"/>
        <end position="69"/>
    </location>
</feature>
<keyword evidence="2" id="KW-0812">Transmembrane</keyword>
<evidence type="ECO:0000256" key="1">
    <source>
        <dbReference type="SAM" id="MobiDB-lite"/>
    </source>
</evidence>
<evidence type="ECO:0000313" key="3">
    <source>
        <dbReference type="EMBL" id="ETS60030.1"/>
    </source>
</evidence>